<comment type="similarity">
    <text evidence="2 7">Belongs to the major facilitator superfamily. Proton-dependent oligopeptide transporter (POT/PTR) (TC 2.A.17) family.</text>
</comment>
<dbReference type="Gene3D" id="1.20.1250.20">
    <property type="entry name" value="MFS general substrate transporter like domains"/>
    <property type="match status" value="1"/>
</dbReference>
<reference evidence="10 11" key="1">
    <citation type="submission" date="2019-05" db="EMBL/GenBank/DDBJ databases">
        <title>Another draft genome of Portunus trituberculatus and its Hox gene families provides insights of decapod evolution.</title>
        <authorList>
            <person name="Jeong J.-H."/>
            <person name="Song I."/>
            <person name="Kim S."/>
            <person name="Choi T."/>
            <person name="Kim D."/>
            <person name="Ryu S."/>
            <person name="Kim W."/>
        </authorList>
    </citation>
    <scope>NUCLEOTIDE SEQUENCE [LARGE SCALE GENOMIC DNA]</scope>
    <source>
        <tissue evidence="10">Muscle</tissue>
    </source>
</reference>
<sequence length="576" mass="64297">MNAVFVLAGVSYISALLGGYISDACLGRFKTMVCGFLLYITGYVLLTLMAVDKLPRFICPTSRDPGGADDANNAPCKAAVYISVTIVGLGVGTVKSNIAPFGAEQLNTANPQRTRSFFNWFYWCINLGSLVGVCVITYIQQDCPGVCVNGFFCGYLIASVCLLVALVVFVVVMPCYQVAQPEGSVLGNIARIFWEALTSQFKHWRYPQPVPSMSPLRLEPRFLDRAKIRYGGSFHESAVDDVRSLGRLLAVFIALIPYWLVYFQMETSFQAQGLHMRFSVNGEEFGNNSASLNNNLGKKFSVPAAWLTLFNQLFLIGAIPVLTTFLYPVLDRAGIRLSMLFRIGIGMVFSILAVMVAGGLESYRIFLWRTDNSSHIEQIVGNVTYHAVDISIFWQVPQYVLVGAAELFASIAGLEFAYSAAPRTFQGMIMGLFYTLEGVGSLLGTALLHLVSPFWLANTTDYGNINDNHLDFYLYFLGVLQITTFLAYCGSLYMQRFSLRPIAMPHHRSRRHRRSQRQGLLQEEDEEAEEDQEGDEEDEDEGEGEGEVEVEVEGEGERQEGRRSGRDSYYRYRPVL</sequence>
<evidence type="ECO:0000256" key="6">
    <source>
        <dbReference type="ARBA" id="ARBA00023136"/>
    </source>
</evidence>
<keyword evidence="6 9" id="KW-0472">Membrane</keyword>
<evidence type="ECO:0000256" key="9">
    <source>
        <dbReference type="SAM" id="Phobius"/>
    </source>
</evidence>
<dbReference type="SUPFAM" id="SSF103473">
    <property type="entry name" value="MFS general substrate transporter"/>
    <property type="match status" value="1"/>
</dbReference>
<evidence type="ECO:0000256" key="7">
    <source>
        <dbReference type="RuleBase" id="RU003755"/>
    </source>
</evidence>
<proteinExistence type="inferred from homology"/>
<evidence type="ECO:0000256" key="8">
    <source>
        <dbReference type="SAM" id="MobiDB-lite"/>
    </source>
</evidence>
<feature type="transmembrane region" description="Helical" evidence="9">
    <location>
        <begin position="151"/>
        <end position="172"/>
    </location>
</feature>
<feature type="transmembrane region" description="Helical" evidence="9">
    <location>
        <begin position="339"/>
        <end position="360"/>
    </location>
</feature>
<feature type="region of interest" description="Disordered" evidence="8">
    <location>
        <begin position="508"/>
        <end position="576"/>
    </location>
</feature>
<protein>
    <submittedName>
        <fullName evidence="10">Solute carrier family 15 member 4</fullName>
    </submittedName>
</protein>
<comment type="caution">
    <text evidence="10">The sequence shown here is derived from an EMBL/GenBank/DDBJ whole genome shotgun (WGS) entry which is preliminary data.</text>
</comment>
<evidence type="ECO:0000313" key="11">
    <source>
        <dbReference type="Proteomes" id="UP000324222"/>
    </source>
</evidence>
<keyword evidence="7" id="KW-0813">Transport</keyword>
<evidence type="ECO:0000256" key="3">
    <source>
        <dbReference type="ARBA" id="ARBA00022692"/>
    </source>
</evidence>
<feature type="transmembrane region" description="Helical" evidence="9">
    <location>
        <begin position="399"/>
        <end position="420"/>
    </location>
</feature>
<organism evidence="10 11">
    <name type="scientific">Portunus trituberculatus</name>
    <name type="common">Swimming crab</name>
    <name type="synonym">Neptunus trituberculatus</name>
    <dbReference type="NCBI Taxonomy" id="210409"/>
    <lineage>
        <taxon>Eukaryota</taxon>
        <taxon>Metazoa</taxon>
        <taxon>Ecdysozoa</taxon>
        <taxon>Arthropoda</taxon>
        <taxon>Crustacea</taxon>
        <taxon>Multicrustacea</taxon>
        <taxon>Malacostraca</taxon>
        <taxon>Eumalacostraca</taxon>
        <taxon>Eucarida</taxon>
        <taxon>Decapoda</taxon>
        <taxon>Pleocyemata</taxon>
        <taxon>Brachyura</taxon>
        <taxon>Eubrachyura</taxon>
        <taxon>Portunoidea</taxon>
        <taxon>Portunidae</taxon>
        <taxon>Portuninae</taxon>
        <taxon>Portunus</taxon>
    </lineage>
</organism>
<dbReference type="InterPro" id="IPR036259">
    <property type="entry name" value="MFS_trans_sf"/>
</dbReference>
<dbReference type="PROSITE" id="PS01023">
    <property type="entry name" value="PTR2_2"/>
    <property type="match status" value="1"/>
</dbReference>
<evidence type="ECO:0000256" key="4">
    <source>
        <dbReference type="ARBA" id="ARBA00022856"/>
    </source>
</evidence>
<evidence type="ECO:0000313" key="10">
    <source>
        <dbReference type="EMBL" id="MPC08575.1"/>
    </source>
</evidence>
<dbReference type="InterPro" id="IPR018456">
    <property type="entry name" value="PTR2_symporter_CS"/>
</dbReference>
<feature type="transmembrane region" description="Helical" evidence="9">
    <location>
        <begin position="245"/>
        <end position="265"/>
    </location>
</feature>
<dbReference type="AlphaFoldDB" id="A0A5B7CH43"/>
<keyword evidence="4" id="KW-0571">Peptide transport</keyword>
<evidence type="ECO:0000256" key="2">
    <source>
        <dbReference type="ARBA" id="ARBA00005982"/>
    </source>
</evidence>
<dbReference type="PANTHER" id="PTHR11654">
    <property type="entry name" value="OLIGOPEPTIDE TRANSPORTER-RELATED"/>
    <property type="match status" value="1"/>
</dbReference>
<dbReference type="InterPro" id="IPR000109">
    <property type="entry name" value="POT_fam"/>
</dbReference>
<name>A0A5B7CH43_PORTR</name>
<feature type="transmembrane region" description="Helical" evidence="9">
    <location>
        <begin position="29"/>
        <end position="51"/>
    </location>
</feature>
<keyword evidence="3 7" id="KW-0812">Transmembrane</keyword>
<feature type="transmembrane region" description="Helical" evidence="9">
    <location>
        <begin position="472"/>
        <end position="494"/>
    </location>
</feature>
<dbReference type="OrthoDB" id="205993at2759"/>
<feature type="transmembrane region" description="Helical" evidence="9">
    <location>
        <begin position="432"/>
        <end position="452"/>
    </location>
</feature>
<dbReference type="GO" id="GO:0006857">
    <property type="term" value="P:oligopeptide transport"/>
    <property type="evidence" value="ECO:0007669"/>
    <property type="project" value="InterPro"/>
</dbReference>
<evidence type="ECO:0000256" key="1">
    <source>
        <dbReference type="ARBA" id="ARBA00004141"/>
    </source>
</evidence>
<comment type="subcellular location">
    <subcellularLocation>
        <location evidence="1 7">Membrane</location>
        <topology evidence="1 7">Multi-pass membrane protein</topology>
    </subcellularLocation>
</comment>
<feature type="compositionally biased region" description="Basic and acidic residues" evidence="8">
    <location>
        <begin position="555"/>
        <end position="570"/>
    </location>
</feature>
<keyword evidence="5 9" id="KW-1133">Transmembrane helix</keyword>
<dbReference type="GO" id="GO:0022857">
    <property type="term" value="F:transmembrane transporter activity"/>
    <property type="evidence" value="ECO:0007669"/>
    <property type="project" value="InterPro"/>
</dbReference>
<feature type="transmembrane region" description="Helical" evidence="9">
    <location>
        <begin position="304"/>
        <end position="327"/>
    </location>
</feature>
<dbReference type="Pfam" id="PF00854">
    <property type="entry name" value="PTR2"/>
    <property type="match status" value="1"/>
</dbReference>
<dbReference type="EMBL" id="VSRR010000035">
    <property type="protein sequence ID" value="MPC08575.1"/>
    <property type="molecule type" value="Genomic_DNA"/>
</dbReference>
<accession>A0A5B7CH43</accession>
<evidence type="ECO:0000256" key="5">
    <source>
        <dbReference type="ARBA" id="ARBA00022989"/>
    </source>
</evidence>
<feature type="transmembrane region" description="Helical" evidence="9">
    <location>
        <begin position="120"/>
        <end position="139"/>
    </location>
</feature>
<feature type="compositionally biased region" description="Acidic residues" evidence="8">
    <location>
        <begin position="522"/>
        <end position="554"/>
    </location>
</feature>
<keyword evidence="4" id="KW-0653">Protein transport</keyword>
<keyword evidence="11" id="KW-1185">Reference proteome</keyword>
<dbReference type="GO" id="GO:0016020">
    <property type="term" value="C:membrane"/>
    <property type="evidence" value="ECO:0007669"/>
    <property type="project" value="UniProtKB-SubCell"/>
</dbReference>
<gene>
    <name evidence="10" type="primary">slc15a4</name>
    <name evidence="10" type="ORF">E2C01_001163</name>
</gene>
<dbReference type="Proteomes" id="UP000324222">
    <property type="component" value="Unassembled WGS sequence"/>
</dbReference>